<feature type="compositionally biased region" description="Basic and acidic residues" evidence="1">
    <location>
        <begin position="345"/>
        <end position="375"/>
    </location>
</feature>
<evidence type="ECO:0000256" key="1">
    <source>
        <dbReference type="SAM" id="MobiDB-lite"/>
    </source>
</evidence>
<feature type="compositionally biased region" description="Polar residues" evidence="1">
    <location>
        <begin position="251"/>
        <end position="264"/>
    </location>
</feature>
<dbReference type="EMBL" id="RQTK01000562">
    <property type="protein sequence ID" value="RUS77659.1"/>
    <property type="molecule type" value="Genomic_DNA"/>
</dbReference>
<feature type="compositionally biased region" description="Basic residues" evidence="1">
    <location>
        <begin position="81"/>
        <end position="94"/>
    </location>
</feature>
<name>A0A3S0ZLI0_ELYCH</name>
<evidence type="ECO:0000313" key="2">
    <source>
        <dbReference type="EMBL" id="RUS77659.1"/>
    </source>
</evidence>
<feature type="compositionally biased region" description="Basic and acidic residues" evidence="1">
    <location>
        <begin position="679"/>
        <end position="690"/>
    </location>
</feature>
<feature type="region of interest" description="Disordered" evidence="1">
    <location>
        <begin position="604"/>
        <end position="625"/>
    </location>
</feature>
<protein>
    <submittedName>
        <fullName evidence="2">Uncharacterized protein</fullName>
    </submittedName>
</protein>
<accession>A0A3S0ZLI0</accession>
<feature type="compositionally biased region" description="Polar residues" evidence="1">
    <location>
        <begin position="225"/>
        <end position="237"/>
    </location>
</feature>
<comment type="caution">
    <text evidence="2">The sequence shown here is derived from an EMBL/GenBank/DDBJ whole genome shotgun (WGS) entry which is preliminary data.</text>
</comment>
<feature type="compositionally biased region" description="Basic and acidic residues" evidence="1">
    <location>
        <begin position="117"/>
        <end position="131"/>
    </location>
</feature>
<feature type="compositionally biased region" description="Basic and acidic residues" evidence="1">
    <location>
        <begin position="95"/>
        <end position="106"/>
    </location>
</feature>
<feature type="compositionally biased region" description="Polar residues" evidence="1">
    <location>
        <begin position="403"/>
        <end position="414"/>
    </location>
</feature>
<feature type="region of interest" description="Disordered" evidence="1">
    <location>
        <begin position="1"/>
        <end position="308"/>
    </location>
</feature>
<feature type="compositionally biased region" description="Polar residues" evidence="1">
    <location>
        <begin position="655"/>
        <end position="676"/>
    </location>
</feature>
<reference evidence="2 3" key="1">
    <citation type="submission" date="2019-01" db="EMBL/GenBank/DDBJ databases">
        <title>A draft genome assembly of the solar-powered sea slug Elysia chlorotica.</title>
        <authorList>
            <person name="Cai H."/>
            <person name="Li Q."/>
            <person name="Fang X."/>
            <person name="Li J."/>
            <person name="Curtis N.E."/>
            <person name="Altenburger A."/>
            <person name="Shibata T."/>
            <person name="Feng M."/>
            <person name="Maeda T."/>
            <person name="Schwartz J.A."/>
            <person name="Shigenobu S."/>
            <person name="Lundholm N."/>
            <person name="Nishiyama T."/>
            <person name="Yang H."/>
            <person name="Hasebe M."/>
            <person name="Li S."/>
            <person name="Pierce S.K."/>
            <person name="Wang J."/>
        </authorList>
    </citation>
    <scope>NUCLEOTIDE SEQUENCE [LARGE SCALE GENOMIC DNA]</scope>
    <source>
        <strain evidence="2">EC2010</strain>
        <tissue evidence="2">Whole organism of an adult</tissue>
    </source>
</reference>
<feature type="region of interest" description="Disordered" evidence="1">
    <location>
        <begin position="641"/>
        <end position="690"/>
    </location>
</feature>
<feature type="compositionally biased region" description="Basic and acidic residues" evidence="1">
    <location>
        <begin position="60"/>
        <end position="80"/>
    </location>
</feature>
<evidence type="ECO:0000313" key="3">
    <source>
        <dbReference type="Proteomes" id="UP000271974"/>
    </source>
</evidence>
<feature type="compositionally biased region" description="Basic and acidic residues" evidence="1">
    <location>
        <begin position="1"/>
        <end position="13"/>
    </location>
</feature>
<organism evidence="2 3">
    <name type="scientific">Elysia chlorotica</name>
    <name type="common">Eastern emerald elysia</name>
    <name type="synonym">Sea slug</name>
    <dbReference type="NCBI Taxonomy" id="188477"/>
    <lineage>
        <taxon>Eukaryota</taxon>
        <taxon>Metazoa</taxon>
        <taxon>Spiralia</taxon>
        <taxon>Lophotrochozoa</taxon>
        <taxon>Mollusca</taxon>
        <taxon>Gastropoda</taxon>
        <taxon>Heterobranchia</taxon>
        <taxon>Euthyneura</taxon>
        <taxon>Panpulmonata</taxon>
        <taxon>Sacoglossa</taxon>
        <taxon>Placobranchoidea</taxon>
        <taxon>Plakobranchidae</taxon>
        <taxon>Elysia</taxon>
    </lineage>
</organism>
<dbReference type="Proteomes" id="UP000271974">
    <property type="component" value="Unassembled WGS sequence"/>
</dbReference>
<feature type="compositionally biased region" description="Acidic residues" evidence="1">
    <location>
        <begin position="471"/>
        <end position="481"/>
    </location>
</feature>
<feature type="compositionally biased region" description="Basic residues" evidence="1">
    <location>
        <begin position="376"/>
        <end position="385"/>
    </location>
</feature>
<gene>
    <name evidence="2" type="ORF">EGW08_014582</name>
</gene>
<feature type="compositionally biased region" description="Polar residues" evidence="1">
    <location>
        <begin position="443"/>
        <end position="452"/>
    </location>
</feature>
<keyword evidence="3" id="KW-1185">Reference proteome</keyword>
<feature type="compositionally biased region" description="Basic residues" evidence="1">
    <location>
        <begin position="141"/>
        <end position="153"/>
    </location>
</feature>
<proteinExistence type="predicted"/>
<feature type="region of interest" description="Disordered" evidence="1">
    <location>
        <begin position="341"/>
        <end position="519"/>
    </location>
</feature>
<dbReference type="AlphaFoldDB" id="A0A3S0ZLI0"/>
<sequence>MLIKFEKEKEDQKVTSPRPKRKFGFSSITVDAKSLMKDGKKGASTGENRKAALEVTSPRKVTDSDSDAGEKKSKRTEKATKKMAKLSQRKTPRQRKAEKELPDPHEAPPTQMQALEQGERVDKLRLDKDFSSDEDETFRENKKKKPEAKRRPVTKAEPSAPQSKDVESDKSPTSIHDSVKAATDGQSSVTKAADSLNESAAKFGTTGKKTEITGPPSQLVMVSSKPGSAKSQHSSGKAPSLGGAIPDAESHVSSATVPGQSLASSVVGERSVEARSEVGTKSGVTAESFEPDGRKSVLSTEGSEDSKTAFRLSLLSKEPCAEETVPENEETAIVASVEYVRSHPSKQEEKVESSAEPYVRECRRDSLEGKSETSKKSHLKPKGKVNAKPSTVARSAHGLRGSQPKSPLSSGGKTKNTRPKNDSNPDDLLAAYFERQKAKEISKNTPHVLSTNEAEEMLKAVGRKKPPSPILEDEDAEEMEENGIGGSSGSRPSLDFTSGKMFGSRHSATPSIPEFSVGRAMSPASTIRATTPSISIIENESVWSASSPAASIGRGLNSPLPRLNEIPLSSSPLPNYTPRIVNRQGQRNMDVSLNSNISDMVDTRVQKEDVAEGESRKMSPLKEKDNISALSVSSISMVAETVTTSSQRRDDHVSKSTSSNQAEGLNATKAESSDSNGVFERDIDDKPLDL</sequence>
<feature type="compositionally biased region" description="Basic and acidic residues" evidence="1">
    <location>
        <begin position="34"/>
        <end position="52"/>
    </location>
</feature>